<dbReference type="SMART" id="SM01022">
    <property type="entry name" value="ASCH"/>
    <property type="match status" value="1"/>
</dbReference>
<keyword evidence="3" id="KW-1185">Reference proteome</keyword>
<name>A0A5B7WSP9_9MICC</name>
<dbReference type="InterPro" id="IPR009326">
    <property type="entry name" value="DUF984"/>
</dbReference>
<accession>A0A5B7WSP9</accession>
<sequence length="177" mass="19484">MDSSASRFPPVGLARARQLWGDYVLWAGGGGLRPEVLPVVDYFGDSPALADALLRAVSDGDKRATSSLENEYTASGEPLPEAGAYWLACDSTGTARLILQTTEVTLAAFDHVDADFAFAEGEDDRSLASWRREHEKYWRRTQRVAGHQWDPTLTSQPGFRVVLERFVVAWPMGPGRA</sequence>
<dbReference type="Gene3D" id="3.10.400.10">
    <property type="entry name" value="Sulfate adenylyltransferase"/>
    <property type="match status" value="1"/>
</dbReference>
<dbReference type="InterPro" id="IPR007374">
    <property type="entry name" value="ASCH_domain"/>
</dbReference>
<feature type="domain" description="ASCH" evidence="1">
    <location>
        <begin position="41"/>
        <end position="163"/>
    </location>
</feature>
<dbReference type="KEGG" id="gcr:GcLGCM259_0230"/>
<organism evidence="2 3">
    <name type="scientific">Glutamicibacter creatinolyticus</name>
    <dbReference type="NCBI Taxonomy" id="162496"/>
    <lineage>
        <taxon>Bacteria</taxon>
        <taxon>Bacillati</taxon>
        <taxon>Actinomycetota</taxon>
        <taxon>Actinomycetes</taxon>
        <taxon>Micrococcales</taxon>
        <taxon>Micrococcaceae</taxon>
        <taxon>Glutamicibacter</taxon>
    </lineage>
</organism>
<evidence type="ECO:0000313" key="2">
    <source>
        <dbReference type="EMBL" id="QCY46013.1"/>
    </source>
</evidence>
<dbReference type="EMBL" id="CP034412">
    <property type="protein sequence ID" value="QCY46013.1"/>
    <property type="molecule type" value="Genomic_DNA"/>
</dbReference>
<dbReference type="CDD" id="cd06553">
    <property type="entry name" value="ASCH_Ef3133_like"/>
    <property type="match status" value="1"/>
</dbReference>
<proteinExistence type="predicted"/>
<dbReference type="PANTHER" id="PTHR39203">
    <property type="entry name" value="CYTOPLASMIC PROTEIN-RELATED"/>
    <property type="match status" value="1"/>
</dbReference>
<evidence type="ECO:0000259" key="1">
    <source>
        <dbReference type="SMART" id="SM01022"/>
    </source>
</evidence>
<protein>
    <recommendedName>
        <fullName evidence="1">ASCH domain-containing protein</fullName>
    </recommendedName>
</protein>
<evidence type="ECO:0000313" key="3">
    <source>
        <dbReference type="Proteomes" id="UP000307000"/>
    </source>
</evidence>
<dbReference type="AlphaFoldDB" id="A0A5B7WSP9"/>
<reference evidence="2 3" key="1">
    <citation type="submission" date="2018-12" db="EMBL/GenBank/DDBJ databases">
        <title>Complete Genome Sequence of Glutamicibacter creatinolyticus strain LGCM259,isolated from an abscess of a 12-year-old mare in Italy.</title>
        <authorList>
            <person name="Santos R.G."/>
            <person name="Silva A.L."/>
            <person name="Seyffert N."/>
            <person name="Castro T.L.P."/>
            <person name="Attili A.R."/>
            <person name="Rifici C."/>
            <person name="Mazzullo G."/>
            <person name="Brenig B."/>
            <person name="Venanzi F."/>
            <person name="Azevedo V."/>
        </authorList>
    </citation>
    <scope>NUCLEOTIDE SEQUENCE [LARGE SCALE GENOMIC DNA]</scope>
    <source>
        <strain evidence="2 3">LGCM 259</strain>
    </source>
</reference>
<dbReference type="SUPFAM" id="SSF88697">
    <property type="entry name" value="PUA domain-like"/>
    <property type="match status" value="1"/>
</dbReference>
<gene>
    <name evidence="2" type="ORF">GcLGCM259_0230</name>
</gene>
<dbReference type="InterPro" id="IPR015947">
    <property type="entry name" value="PUA-like_sf"/>
</dbReference>
<dbReference type="Pfam" id="PF04266">
    <property type="entry name" value="ASCH"/>
    <property type="match status" value="1"/>
</dbReference>
<dbReference type="Proteomes" id="UP000307000">
    <property type="component" value="Chromosome"/>
</dbReference>
<dbReference type="RefSeq" id="WP_246049675.1">
    <property type="nucleotide sequence ID" value="NZ_CP034412.1"/>
</dbReference>
<dbReference type="PANTHER" id="PTHR39203:SF1">
    <property type="entry name" value="CYTOPLASMIC PROTEIN"/>
    <property type="match status" value="1"/>
</dbReference>